<accession>A0ABM8YV52</accession>
<dbReference type="InterPro" id="IPR010035">
    <property type="entry name" value="Thi_S"/>
</dbReference>
<gene>
    <name evidence="1" type="ORF">NTG6680_0077</name>
</gene>
<dbReference type="EMBL" id="OU912926">
    <property type="protein sequence ID" value="CAG9931330.1"/>
    <property type="molecule type" value="Genomic_DNA"/>
</dbReference>
<protein>
    <submittedName>
        <fullName evidence="1">Sulfur carrier protein ThiS</fullName>
    </submittedName>
</protein>
<evidence type="ECO:0000313" key="1">
    <source>
        <dbReference type="EMBL" id="CAG9931330.1"/>
    </source>
</evidence>
<dbReference type="Gene3D" id="3.10.20.30">
    <property type="match status" value="1"/>
</dbReference>
<dbReference type="Proteomes" id="UP000839052">
    <property type="component" value="Chromosome"/>
</dbReference>
<dbReference type="InterPro" id="IPR016155">
    <property type="entry name" value="Mopterin_synth/thiamin_S_b"/>
</dbReference>
<dbReference type="PANTHER" id="PTHR34472">
    <property type="entry name" value="SULFUR CARRIER PROTEIN THIS"/>
    <property type="match status" value="1"/>
</dbReference>
<reference evidence="1 2" key="1">
    <citation type="submission" date="2021-10" db="EMBL/GenBank/DDBJ databases">
        <authorList>
            <person name="Koch H."/>
        </authorList>
    </citation>
    <scope>NUCLEOTIDE SEQUENCE [LARGE SCALE GENOMIC DNA]</scope>
    <source>
        <strain evidence="1">6680</strain>
    </source>
</reference>
<dbReference type="NCBIfam" id="TIGR01683">
    <property type="entry name" value="thiS"/>
    <property type="match status" value="1"/>
</dbReference>
<dbReference type="CDD" id="cd00565">
    <property type="entry name" value="Ubl_ThiS"/>
    <property type="match status" value="1"/>
</dbReference>
<dbReference type="PANTHER" id="PTHR34472:SF1">
    <property type="entry name" value="SULFUR CARRIER PROTEIN THIS"/>
    <property type="match status" value="1"/>
</dbReference>
<dbReference type="InterPro" id="IPR003749">
    <property type="entry name" value="ThiS/MoaD-like"/>
</dbReference>
<name>A0ABM8YV52_9PROT</name>
<keyword evidence="2" id="KW-1185">Reference proteome</keyword>
<evidence type="ECO:0000313" key="2">
    <source>
        <dbReference type="Proteomes" id="UP000839052"/>
    </source>
</evidence>
<dbReference type="SUPFAM" id="SSF54285">
    <property type="entry name" value="MoaD/ThiS"/>
    <property type="match status" value="1"/>
</dbReference>
<dbReference type="InterPro" id="IPR012675">
    <property type="entry name" value="Beta-grasp_dom_sf"/>
</dbReference>
<organism evidence="1 2">
    <name type="scientific">Candidatus Nitrotoga arctica</name>
    <dbReference type="NCBI Taxonomy" id="453162"/>
    <lineage>
        <taxon>Bacteria</taxon>
        <taxon>Pseudomonadati</taxon>
        <taxon>Pseudomonadota</taxon>
        <taxon>Betaproteobacteria</taxon>
        <taxon>Nitrosomonadales</taxon>
        <taxon>Gallionellaceae</taxon>
        <taxon>Candidatus Nitrotoga</taxon>
    </lineage>
</organism>
<dbReference type="Pfam" id="PF02597">
    <property type="entry name" value="ThiS"/>
    <property type="match status" value="1"/>
</dbReference>
<sequence>MKVISVSINGEVRQFDHPVSVATLLEQMQLTGKRIALERNGEILPRGQFNQQLLADGDRLEIVVAVGGG</sequence>
<proteinExistence type="predicted"/>